<keyword evidence="2" id="KW-1185">Reference proteome</keyword>
<evidence type="ECO:0000313" key="1">
    <source>
        <dbReference type="EMBL" id="ORA65353.1"/>
    </source>
</evidence>
<evidence type="ECO:0000313" key="2">
    <source>
        <dbReference type="Proteomes" id="UP000192801"/>
    </source>
</evidence>
<dbReference type="NCBIfam" id="NF038175">
    <property type="entry name" value="IniB_NTERM"/>
    <property type="match status" value="1"/>
</dbReference>
<dbReference type="AlphaFoldDB" id="A0A1X0CZ25"/>
<protein>
    <submittedName>
        <fullName evidence="1">Uncharacterized protein</fullName>
    </submittedName>
</protein>
<comment type="caution">
    <text evidence="1">The sequence shown here is derived from an EMBL/GenBank/DDBJ whole genome shotgun (WGS) entry which is preliminary data.</text>
</comment>
<gene>
    <name evidence="1" type="ORF">BST26_18720</name>
</gene>
<name>A0A1X0CZ25_9MYCO</name>
<reference evidence="1 2" key="1">
    <citation type="submission" date="2016-12" db="EMBL/GenBank/DDBJ databases">
        <title>The new phylogeny of genus Mycobacterium.</title>
        <authorList>
            <person name="Tortoli E."/>
            <person name="Trovato A."/>
            <person name="Cirillo D.M."/>
        </authorList>
    </citation>
    <scope>NUCLEOTIDE SEQUENCE [LARGE SCALE GENOMIC DNA]</scope>
    <source>
        <strain evidence="1 2">DSM 45130</strain>
    </source>
</reference>
<organism evidence="1 2">
    <name type="scientific">Mycolicibacterium insubricum</name>
    <dbReference type="NCBI Taxonomy" id="444597"/>
    <lineage>
        <taxon>Bacteria</taxon>
        <taxon>Bacillati</taxon>
        <taxon>Actinomycetota</taxon>
        <taxon>Actinomycetes</taxon>
        <taxon>Mycobacteriales</taxon>
        <taxon>Mycobacteriaceae</taxon>
        <taxon>Mycolicibacterium</taxon>
    </lineage>
</organism>
<dbReference type="InterPro" id="IPR049709">
    <property type="entry name" value="IniB-like_N"/>
</dbReference>
<dbReference type="OrthoDB" id="4732941at2"/>
<accession>A0A1X0CZ25</accession>
<dbReference type="STRING" id="444597.BST26_18720"/>
<dbReference type="RefSeq" id="WP_083033124.1">
    <property type="nucleotide sequence ID" value="NZ_AP022618.1"/>
</dbReference>
<sequence length="190" mass="19187">MANELLDFVMGLVRDPAAAANYHADPAKAIADAHLTGVTSADVNNLIPMVSDSVSMATPGFGPPGLDSVPVGGLNAVDSNVWSSGAAHAAFEAFDAHVPGVVADQLHTPVIQDPGAVSGVLAAPVSALHDGGVQLPSFDSFDQVGGIGTALPDPVDAHPADPVFEDWAHPAHDAGQVDPGHGGFDIFGHQ</sequence>
<proteinExistence type="predicted"/>
<dbReference type="NCBIfam" id="NF038176">
    <property type="entry name" value="Rv0340_fam"/>
    <property type="match status" value="1"/>
</dbReference>
<dbReference type="Proteomes" id="UP000192801">
    <property type="component" value="Unassembled WGS sequence"/>
</dbReference>
<dbReference type="EMBL" id="MVHS01000063">
    <property type="protein sequence ID" value="ORA65353.1"/>
    <property type="molecule type" value="Genomic_DNA"/>
</dbReference>